<dbReference type="Proteomes" id="UP000640786">
    <property type="component" value="Unassembled WGS sequence"/>
</dbReference>
<protein>
    <submittedName>
        <fullName evidence="2">GNAT family N-acetyltransferase</fullName>
    </submittedName>
</protein>
<evidence type="ECO:0000313" key="2">
    <source>
        <dbReference type="EMBL" id="MBD7946123.1"/>
    </source>
</evidence>
<comment type="caution">
    <text evidence="2">The sequence shown here is derived from an EMBL/GenBank/DDBJ whole genome shotgun (WGS) entry which is preliminary data.</text>
</comment>
<evidence type="ECO:0000259" key="1">
    <source>
        <dbReference type="PROSITE" id="PS51186"/>
    </source>
</evidence>
<name>A0ABR8REC2_9BACI</name>
<accession>A0ABR8REC2</accession>
<feature type="domain" description="N-acetyltransferase" evidence="1">
    <location>
        <begin position="6"/>
        <end position="148"/>
    </location>
</feature>
<dbReference type="InterPro" id="IPR000182">
    <property type="entry name" value="GNAT_dom"/>
</dbReference>
<dbReference type="RefSeq" id="WP_154312203.1">
    <property type="nucleotide sequence ID" value="NZ_JACSQO010000013.1"/>
</dbReference>
<dbReference type="PROSITE" id="PS51186">
    <property type="entry name" value="GNAT"/>
    <property type="match status" value="1"/>
</dbReference>
<dbReference type="EMBL" id="JACSQO010000013">
    <property type="protein sequence ID" value="MBD7946123.1"/>
    <property type="molecule type" value="Genomic_DNA"/>
</dbReference>
<dbReference type="SUPFAM" id="SSF55729">
    <property type="entry name" value="Acyl-CoA N-acyltransferases (Nat)"/>
    <property type="match status" value="1"/>
</dbReference>
<reference evidence="2 3" key="1">
    <citation type="submission" date="2020-08" db="EMBL/GenBank/DDBJ databases">
        <title>A Genomic Blueprint of the Chicken Gut Microbiome.</title>
        <authorList>
            <person name="Gilroy R."/>
            <person name="Ravi A."/>
            <person name="Getino M."/>
            <person name="Pursley I."/>
            <person name="Horton D.L."/>
            <person name="Alikhan N.-F."/>
            <person name="Baker D."/>
            <person name="Gharbi K."/>
            <person name="Hall N."/>
            <person name="Watson M."/>
            <person name="Adriaenssens E.M."/>
            <person name="Foster-Nyarko E."/>
            <person name="Jarju S."/>
            <person name="Secka A."/>
            <person name="Antonio M."/>
            <person name="Oren A."/>
            <person name="Chaudhuri R."/>
            <person name="La Ragione R.M."/>
            <person name="Hildebrand F."/>
            <person name="Pallen M.J."/>
        </authorList>
    </citation>
    <scope>NUCLEOTIDE SEQUENCE [LARGE SCALE GENOMIC DNA]</scope>
    <source>
        <strain evidence="2 3">Sa2BUA9</strain>
    </source>
</reference>
<organism evidence="2 3">
    <name type="scientific">Psychrobacillus faecigallinarum</name>
    <dbReference type="NCBI Taxonomy" id="2762235"/>
    <lineage>
        <taxon>Bacteria</taxon>
        <taxon>Bacillati</taxon>
        <taxon>Bacillota</taxon>
        <taxon>Bacilli</taxon>
        <taxon>Bacillales</taxon>
        <taxon>Bacillaceae</taxon>
        <taxon>Psychrobacillus</taxon>
    </lineage>
</organism>
<dbReference type="Pfam" id="PF13673">
    <property type="entry name" value="Acetyltransf_10"/>
    <property type="match status" value="1"/>
</dbReference>
<sequence>MSWDLKKFSELDINYLYEILKLRVEVFVVEQNCPYPELDNYDQHALHLSYKENNEIIAYCRIIPGGHKYEECSIGRVIVKEHARGRGLARILMLEAIEKAERTWNVPSIRICAQSHLQKFYYSVGFHTISNEFEEDGIPHVYMMRSTN</sequence>
<proteinExistence type="predicted"/>
<dbReference type="CDD" id="cd04301">
    <property type="entry name" value="NAT_SF"/>
    <property type="match status" value="1"/>
</dbReference>
<dbReference type="Gene3D" id="3.40.630.30">
    <property type="match status" value="1"/>
</dbReference>
<dbReference type="InterPro" id="IPR016181">
    <property type="entry name" value="Acyl_CoA_acyltransferase"/>
</dbReference>
<evidence type="ECO:0000313" key="3">
    <source>
        <dbReference type="Proteomes" id="UP000640786"/>
    </source>
</evidence>
<keyword evidence="3" id="KW-1185">Reference proteome</keyword>
<gene>
    <name evidence="2" type="ORF">H9650_18615</name>
</gene>